<dbReference type="PANTHER" id="PTHR33112:SF16">
    <property type="entry name" value="HETEROKARYON INCOMPATIBILITY DOMAIN-CONTAINING PROTEIN"/>
    <property type="match status" value="1"/>
</dbReference>
<sequence>MDRSGNDNFDYSNMNFDSIHFSPSNMMDGVIGNTQQPGSQMADDSFLKPIEGETSFFFTSDEAIDTTQYDMTNSQQPVMESFAEANLFSYPQESGYALQQNLIMDNTMGNASWSNQLSPAIVSHDDFASTPTHSFSSTHNQYNNVQKRPLQLDTQDFPQPKRQEFPSFSPFAPTTSSITGSSWTADTQQTPSSSIEIGLSDEAADVCAMWFSKYAVLPSDRHIESLSQLTEESPSAIRHWFGQMLRQGMAGHDSAYKSQTSLSHQDQLMSETSASREATSQSACKHDTASTSQALRGGKKGCTPTEDPEVLGRDPNKIYQCTRKCGKRYGRKCDWKRNEEEGYPSKSWMCSLCLSQGVEKVKPCFRKYHFSQHFRNIHPGFNAADYEADSVVHSATAFPQKCGFCPHRFTSRQDRIDHIAEHFKKGKCMLDWNDDEDDDNNHGSDDGDDDDRPDGDGSDSLSNDPSEKQGQNRPGSKQNGNGGNNERGGRQPPSTGYGQFQASQFGSPFNDNDIRGQSSGVDLTDQSSRQSCFIQCPDGDQRILYGPNSNRHVNEGPDEDEQYVHGPKDHIYTQRVKRTRGDIEAAEDDSGTLAGNAVSNTSMNTGEQEASLNDASDQAIKKENDPDGSDQEASVPDPMDPKTEQNLEGDNLSCSDWKRSSEFSPPPSPPCVPPPSIIKVASVSLDDWFTTDNFEPSPTTDGLDLSNPASIKPEKCPVAICEYYVKSFAGGYGKNRHTLTHYQGTMVCGFCPGSSSDAEKSFNRAIVFKRHLTAVHGVEQNPPNAHKSRTSRKSYSGAQNVAGTCSICSVLFANAQEFYGHLDDCILNVVQQQHEKNGSQGWQFPEERSEYSVLGLSTENERGRHYSEQPSLSRLTIQCSYPRCPFKFKLESNPQKHMRKAHSGADNLDSLVIGIDCGTTFSGVARAVLPDLPNAVDILSEQDQAIKKLLIVTGMSLPWNNWQWNEELVKEFLADLKKIQHQYVDVKPEKILLRSAFSPRCKIDHEEAEFTDSQYCNSELCDSDVKVEPSDMKIDSTKIRPEQRTQNDKITTVGMTDRFADGDKHDQLRAFIRHSLAVHHKPASDLSDALEKGKSATQNLFGSSSDQPAFEPSSGIRASAPGRVNHYFKISSPSFSIEQDGGACADGPDILTNSDIFANLSKGQFSSNTDSCKKYGNDAMGFQFVLNRNPRTCMEWHEVNLTGNVGTTLPDFYQRSQSFLSVKLLGTGGFSTVDEVVHRETNLRISRKTLKNREQSAIEELKREVGVLQKLRHPHIIRFLGAVSKGDKVSILLTPIAETSLAIWLDKCMVEQPAGLAETIVKMYGCLASSIRYLHAQRPAIKHMDIKPQNILVMQGNYKYPHVILSDFGISSSENHEGPSSKPLTRQYCAPEVPGSVARGPEADIWSLGCVFLEMAIAVLAQINQKWLEFRQEFCGCEGKCYWQDLPRLHDWLDDFLDQATTPKEADVLRTIKAMLSGEPDERPDAATLTIIFTPAPCCLSWPNENVSFPGPLEELQAVEMLVRMGDVDCLSKSSRFGRVNHQQEHECFERAKSWMHECADSHIVCRRQLGDPKCLPTRLLEIQGLESVTPSVRVVRSADLNSDSGELKYVTISHVWRPTDFKLSHEHLQDGQGGLPLEALPKAVNDAISVASRIGYRYIWVDSLCILQDSQEDKQKECAVMESVYRNADLTIVINPVNDSSNTTTPKGLSQDSTTNPTLATEAFTTASQSHLSHTNNNDSSLADAMIDWCTPGFAWDTRAWSLQDRLLSRRILYLTGEQMYWECNSLKASETFPRGLPPLVWEKAHSKAKREVPSWPWAGMSSKLRRDCQFPKKEGPMERDNGRAKLQGVEDAKTTLFGDRDFEFDFEFQHGKRWPHAGQLHMKEAAAMDGNMGMTGRVYCGIRENY</sequence>
<evidence type="ECO:0000313" key="5">
    <source>
        <dbReference type="EMBL" id="KAF2177639.1"/>
    </source>
</evidence>
<keyword evidence="6" id="KW-1185">Reference proteome</keyword>
<dbReference type="Pfam" id="PF00069">
    <property type="entry name" value="Pkinase"/>
    <property type="match status" value="1"/>
</dbReference>
<dbReference type="PROSITE" id="PS50011">
    <property type="entry name" value="PROTEIN_KINASE_DOM"/>
    <property type="match status" value="1"/>
</dbReference>
<gene>
    <name evidence="5" type="ORF">K469DRAFT_696412</name>
</gene>
<dbReference type="EMBL" id="ML994685">
    <property type="protein sequence ID" value="KAF2177639.1"/>
    <property type="molecule type" value="Genomic_DNA"/>
</dbReference>
<name>A0A6A6DHA5_9PEZI</name>
<dbReference type="SMART" id="SM00355">
    <property type="entry name" value="ZnF_C2H2"/>
    <property type="match status" value="5"/>
</dbReference>
<feature type="domain" description="C2H2-type" evidence="4">
    <location>
        <begin position="877"/>
        <end position="907"/>
    </location>
</feature>
<dbReference type="SUPFAM" id="SSF56112">
    <property type="entry name" value="Protein kinase-like (PK-like)"/>
    <property type="match status" value="1"/>
</dbReference>
<feature type="compositionally biased region" description="Polar residues" evidence="2">
    <location>
        <begin position="492"/>
        <end position="533"/>
    </location>
</feature>
<dbReference type="Gene3D" id="1.10.510.10">
    <property type="entry name" value="Transferase(Phosphotransferase) domain 1"/>
    <property type="match status" value="1"/>
</dbReference>
<dbReference type="SMART" id="SM00220">
    <property type="entry name" value="S_TKc"/>
    <property type="match status" value="1"/>
</dbReference>
<keyword evidence="1" id="KW-0862">Zinc</keyword>
<feature type="compositionally biased region" description="Acidic residues" evidence="2">
    <location>
        <begin position="446"/>
        <end position="457"/>
    </location>
</feature>
<dbReference type="PROSITE" id="PS00028">
    <property type="entry name" value="ZINC_FINGER_C2H2_1"/>
    <property type="match status" value="1"/>
</dbReference>
<evidence type="ECO:0000256" key="2">
    <source>
        <dbReference type="SAM" id="MobiDB-lite"/>
    </source>
</evidence>
<organism evidence="5 6">
    <name type="scientific">Zopfia rhizophila CBS 207.26</name>
    <dbReference type="NCBI Taxonomy" id="1314779"/>
    <lineage>
        <taxon>Eukaryota</taxon>
        <taxon>Fungi</taxon>
        <taxon>Dikarya</taxon>
        <taxon>Ascomycota</taxon>
        <taxon>Pezizomycotina</taxon>
        <taxon>Dothideomycetes</taxon>
        <taxon>Dothideomycetes incertae sedis</taxon>
        <taxon>Zopfiaceae</taxon>
        <taxon>Zopfia</taxon>
    </lineage>
</organism>
<dbReference type="GO" id="GO:0005524">
    <property type="term" value="F:ATP binding"/>
    <property type="evidence" value="ECO:0007669"/>
    <property type="project" value="InterPro"/>
</dbReference>
<evidence type="ECO:0000313" key="6">
    <source>
        <dbReference type="Proteomes" id="UP000800200"/>
    </source>
</evidence>
<dbReference type="GO" id="GO:0004672">
    <property type="term" value="F:protein kinase activity"/>
    <property type="evidence" value="ECO:0007669"/>
    <property type="project" value="InterPro"/>
</dbReference>
<feature type="compositionally biased region" description="Polar residues" evidence="2">
    <location>
        <begin position="180"/>
        <end position="189"/>
    </location>
</feature>
<feature type="region of interest" description="Disordered" evidence="2">
    <location>
        <begin position="438"/>
        <end position="674"/>
    </location>
</feature>
<dbReference type="InterPro" id="IPR013087">
    <property type="entry name" value="Znf_C2H2_type"/>
</dbReference>
<feature type="domain" description="Protein kinase" evidence="3">
    <location>
        <begin position="1219"/>
        <end position="1493"/>
    </location>
</feature>
<feature type="region of interest" description="Disordered" evidence="2">
    <location>
        <begin position="252"/>
        <end position="309"/>
    </location>
</feature>
<evidence type="ECO:0008006" key="7">
    <source>
        <dbReference type="Google" id="ProtNLM"/>
    </source>
</evidence>
<dbReference type="Gene3D" id="3.30.200.20">
    <property type="entry name" value="Phosphorylase Kinase, domain 1"/>
    <property type="match status" value="1"/>
</dbReference>
<dbReference type="PANTHER" id="PTHR33112">
    <property type="entry name" value="DOMAIN PROTEIN, PUTATIVE-RELATED"/>
    <property type="match status" value="1"/>
</dbReference>
<feature type="compositionally biased region" description="Polar residues" evidence="2">
    <location>
        <begin position="461"/>
        <end position="478"/>
    </location>
</feature>
<feature type="compositionally biased region" description="Basic and acidic residues" evidence="2">
    <location>
        <begin position="562"/>
        <end position="572"/>
    </location>
</feature>
<feature type="region of interest" description="Disordered" evidence="2">
    <location>
        <begin position="159"/>
        <end position="189"/>
    </location>
</feature>
<dbReference type="InterPro" id="IPR008271">
    <property type="entry name" value="Ser/Thr_kinase_AS"/>
</dbReference>
<dbReference type="InterPro" id="IPR011009">
    <property type="entry name" value="Kinase-like_dom_sf"/>
</dbReference>
<dbReference type="PROSITE" id="PS00108">
    <property type="entry name" value="PROTEIN_KINASE_ST"/>
    <property type="match status" value="1"/>
</dbReference>
<proteinExistence type="predicted"/>
<dbReference type="Proteomes" id="UP000800200">
    <property type="component" value="Unassembled WGS sequence"/>
</dbReference>
<dbReference type="InterPro" id="IPR010730">
    <property type="entry name" value="HET"/>
</dbReference>
<dbReference type="CDD" id="cd00180">
    <property type="entry name" value="PKc"/>
    <property type="match status" value="1"/>
</dbReference>
<protein>
    <recommendedName>
        <fullName evidence="7">Protein kinase domain-containing protein</fullName>
    </recommendedName>
</protein>
<feature type="compositionally biased region" description="Low complexity" evidence="2">
    <location>
        <begin position="165"/>
        <end position="179"/>
    </location>
</feature>
<reference evidence="5" key="1">
    <citation type="journal article" date="2020" name="Stud. Mycol.">
        <title>101 Dothideomycetes genomes: a test case for predicting lifestyles and emergence of pathogens.</title>
        <authorList>
            <person name="Haridas S."/>
            <person name="Albert R."/>
            <person name="Binder M."/>
            <person name="Bloem J."/>
            <person name="Labutti K."/>
            <person name="Salamov A."/>
            <person name="Andreopoulos B."/>
            <person name="Baker S."/>
            <person name="Barry K."/>
            <person name="Bills G."/>
            <person name="Bluhm B."/>
            <person name="Cannon C."/>
            <person name="Castanera R."/>
            <person name="Culley D."/>
            <person name="Daum C."/>
            <person name="Ezra D."/>
            <person name="Gonzalez J."/>
            <person name="Henrissat B."/>
            <person name="Kuo A."/>
            <person name="Liang C."/>
            <person name="Lipzen A."/>
            <person name="Lutzoni F."/>
            <person name="Magnuson J."/>
            <person name="Mondo S."/>
            <person name="Nolan M."/>
            <person name="Ohm R."/>
            <person name="Pangilinan J."/>
            <person name="Park H.-J."/>
            <person name="Ramirez L."/>
            <person name="Alfaro M."/>
            <person name="Sun H."/>
            <person name="Tritt A."/>
            <person name="Yoshinaga Y."/>
            <person name="Zwiers L.-H."/>
            <person name="Turgeon B."/>
            <person name="Goodwin S."/>
            <person name="Spatafora J."/>
            <person name="Crous P."/>
            <person name="Grigoriev I."/>
        </authorList>
    </citation>
    <scope>NUCLEOTIDE SEQUENCE</scope>
    <source>
        <strain evidence="5">CBS 207.26</strain>
    </source>
</reference>
<keyword evidence="1" id="KW-0863">Zinc-finger</keyword>
<evidence type="ECO:0000256" key="1">
    <source>
        <dbReference type="PROSITE-ProRule" id="PRU00042"/>
    </source>
</evidence>
<dbReference type="GO" id="GO:0008270">
    <property type="term" value="F:zinc ion binding"/>
    <property type="evidence" value="ECO:0007669"/>
    <property type="project" value="UniProtKB-KW"/>
</dbReference>
<feature type="compositionally biased region" description="Polar residues" evidence="2">
    <location>
        <begin position="597"/>
        <end position="616"/>
    </location>
</feature>
<accession>A0A6A6DHA5</accession>
<dbReference type="InterPro" id="IPR000719">
    <property type="entry name" value="Prot_kinase_dom"/>
</dbReference>
<evidence type="ECO:0000259" key="4">
    <source>
        <dbReference type="PROSITE" id="PS50157"/>
    </source>
</evidence>
<evidence type="ECO:0000259" key="3">
    <source>
        <dbReference type="PROSITE" id="PS50011"/>
    </source>
</evidence>
<dbReference type="Pfam" id="PF06985">
    <property type="entry name" value="HET"/>
    <property type="match status" value="1"/>
</dbReference>
<dbReference type="PROSITE" id="PS50157">
    <property type="entry name" value="ZINC_FINGER_C2H2_2"/>
    <property type="match status" value="1"/>
</dbReference>
<feature type="compositionally biased region" description="Polar residues" evidence="2">
    <location>
        <begin position="256"/>
        <end position="294"/>
    </location>
</feature>
<feature type="region of interest" description="Disordered" evidence="2">
    <location>
        <begin position="1698"/>
        <end position="1717"/>
    </location>
</feature>
<keyword evidence="1" id="KW-0479">Metal-binding</keyword>
<dbReference type="OrthoDB" id="4062651at2759"/>
<feature type="compositionally biased region" description="Pro residues" evidence="2">
    <location>
        <begin position="664"/>
        <end position="674"/>
    </location>
</feature>